<name>A0A060I8V2_RHIET</name>
<evidence type="ECO:0000256" key="4">
    <source>
        <dbReference type="ARBA" id="ARBA00022679"/>
    </source>
</evidence>
<keyword evidence="3" id="KW-1003">Cell membrane</keyword>
<evidence type="ECO:0000256" key="3">
    <source>
        <dbReference type="ARBA" id="ARBA00022475"/>
    </source>
</evidence>
<keyword evidence="5 9" id="KW-0812">Transmembrane</keyword>
<dbReference type="KEGG" id="rei:IE4771_PE00177"/>
<comment type="similarity">
    <text evidence="2">Belongs to the bacterial sugar transferase family.</text>
</comment>
<dbReference type="EMBL" id="CP006991">
    <property type="protein sequence ID" value="AIC31403.1"/>
    <property type="molecule type" value="Genomic_DNA"/>
</dbReference>
<feature type="domain" description="Bacterial sugar transferase" evidence="10">
    <location>
        <begin position="46"/>
        <end position="235"/>
    </location>
</feature>
<keyword evidence="7 9" id="KW-0472">Membrane</keyword>
<dbReference type="HOGENOM" id="CLU_024920_1_0_5"/>
<dbReference type="InterPro" id="IPR003362">
    <property type="entry name" value="Bact_transf"/>
</dbReference>
<keyword evidence="8" id="KW-0270">Exopolysaccharide synthesis</keyword>
<feature type="transmembrane region" description="Helical" evidence="9">
    <location>
        <begin position="49"/>
        <end position="73"/>
    </location>
</feature>
<reference evidence="11 12" key="1">
    <citation type="submission" date="2013-12" db="EMBL/GenBank/DDBJ databases">
        <title>Complete genome sequence of Rhizobium etli bv. mimosae IE4771.</title>
        <authorList>
            <person name="Bustos P."/>
            <person name="Santamaria R.I."/>
            <person name="Lozano L."/>
            <person name="Ormeno-Orrillo E."/>
            <person name="Rogel M.A."/>
            <person name="Romero D."/>
            <person name="Cevallos M.A."/>
            <person name="Martinez-Romero E."/>
            <person name="Gonzalez V."/>
        </authorList>
    </citation>
    <scope>NUCLEOTIDE SEQUENCE [LARGE SCALE GENOMIC DNA]</scope>
    <source>
        <strain evidence="11 12">IE4771</strain>
        <plasmid evidence="12">Plasmid pRetIE4771e</plasmid>
    </source>
</reference>
<evidence type="ECO:0000259" key="10">
    <source>
        <dbReference type="Pfam" id="PF02397"/>
    </source>
</evidence>
<organism evidence="11 12">
    <name type="scientific">Rhizobium etli bv. mimosae str. IE4771</name>
    <dbReference type="NCBI Taxonomy" id="1432050"/>
    <lineage>
        <taxon>Bacteria</taxon>
        <taxon>Pseudomonadati</taxon>
        <taxon>Pseudomonadota</taxon>
        <taxon>Alphaproteobacteria</taxon>
        <taxon>Hyphomicrobiales</taxon>
        <taxon>Rhizobiaceae</taxon>
        <taxon>Rhizobium/Agrobacterium group</taxon>
        <taxon>Rhizobium</taxon>
    </lineage>
</organism>
<dbReference type="GO" id="GO:0005886">
    <property type="term" value="C:plasma membrane"/>
    <property type="evidence" value="ECO:0007669"/>
    <property type="project" value="UniProtKB-SubCell"/>
</dbReference>
<keyword evidence="6 9" id="KW-1133">Transmembrane helix</keyword>
<evidence type="ECO:0000256" key="9">
    <source>
        <dbReference type="SAM" id="Phobius"/>
    </source>
</evidence>
<sequence length="241" mass="26896">MSEIDLSRNLDTFNKAQLHSRRATSRKSGGIGHEIRSSVFATFRYAIDATIAAVGLLVLAPMILMLVAVLLVLQGRPIFIAHRRIGRNGVMFPCLKFRTMVRNADDVLNRHLAANPPLRAEWNATRKLKDDPRVTPFGALLRKSSIDEIPQLFNVIRGQMSLVGPRPIVTSEAELYGVHYADYIKVRPGLTGLWQVSGRSDISYSERVQLDVRYVAEQSVLGDLSIMVKTIPAVLRSRGSY</sequence>
<dbReference type="Pfam" id="PF02397">
    <property type="entry name" value="Bac_transf"/>
    <property type="match status" value="1"/>
</dbReference>
<evidence type="ECO:0000256" key="2">
    <source>
        <dbReference type="ARBA" id="ARBA00006464"/>
    </source>
</evidence>
<evidence type="ECO:0000256" key="7">
    <source>
        <dbReference type="ARBA" id="ARBA00023136"/>
    </source>
</evidence>
<dbReference type="AlphaFoldDB" id="A0A060I8V2"/>
<geneLocation type="plasmid" evidence="11 12">
    <name>pRetIE4771e</name>
</geneLocation>
<evidence type="ECO:0000313" key="12">
    <source>
        <dbReference type="Proteomes" id="UP000027180"/>
    </source>
</evidence>
<proteinExistence type="inferred from homology"/>
<gene>
    <name evidence="11" type="primary">exoY</name>
    <name evidence="11" type="ORF">IE4771_PE00177</name>
</gene>
<dbReference type="PANTHER" id="PTHR30576">
    <property type="entry name" value="COLANIC BIOSYNTHESIS UDP-GLUCOSE LIPID CARRIER TRANSFERASE"/>
    <property type="match status" value="1"/>
</dbReference>
<comment type="subcellular location">
    <subcellularLocation>
        <location evidence="1">Cell membrane</location>
    </subcellularLocation>
</comment>
<evidence type="ECO:0000256" key="6">
    <source>
        <dbReference type="ARBA" id="ARBA00022989"/>
    </source>
</evidence>
<keyword evidence="4" id="KW-0808">Transferase</keyword>
<dbReference type="RefSeq" id="WP_080711106.1">
    <property type="nucleotide sequence ID" value="NZ_CP006991.1"/>
</dbReference>
<dbReference type="Proteomes" id="UP000027180">
    <property type="component" value="Plasmid pRetIE4771e"/>
</dbReference>
<keyword evidence="11" id="KW-0614">Plasmid</keyword>
<dbReference type="PANTHER" id="PTHR30576:SF4">
    <property type="entry name" value="UNDECAPRENYL-PHOSPHATE GALACTOSE PHOSPHOTRANSFERASE"/>
    <property type="match status" value="1"/>
</dbReference>
<evidence type="ECO:0000256" key="1">
    <source>
        <dbReference type="ARBA" id="ARBA00004236"/>
    </source>
</evidence>
<dbReference type="GO" id="GO:0000271">
    <property type="term" value="P:polysaccharide biosynthetic process"/>
    <property type="evidence" value="ECO:0007669"/>
    <property type="project" value="UniProtKB-KW"/>
</dbReference>
<accession>A0A060I8V2</accession>
<dbReference type="OrthoDB" id="9808602at2"/>
<evidence type="ECO:0000313" key="11">
    <source>
        <dbReference type="EMBL" id="AIC31403.1"/>
    </source>
</evidence>
<dbReference type="GO" id="GO:0016780">
    <property type="term" value="F:phosphotransferase activity, for other substituted phosphate groups"/>
    <property type="evidence" value="ECO:0007669"/>
    <property type="project" value="TreeGrafter"/>
</dbReference>
<evidence type="ECO:0000256" key="8">
    <source>
        <dbReference type="ARBA" id="ARBA00023169"/>
    </source>
</evidence>
<protein>
    <submittedName>
        <fullName evidence="11">Exopolysaccharide production protein ExoY</fullName>
    </submittedName>
</protein>
<evidence type="ECO:0000256" key="5">
    <source>
        <dbReference type="ARBA" id="ARBA00022692"/>
    </source>
</evidence>